<dbReference type="STRING" id="160492.XF_1694"/>
<evidence type="ECO:0000313" key="2">
    <source>
        <dbReference type="Proteomes" id="UP000000812"/>
    </source>
</evidence>
<name>Q9PCT4_XYLFA</name>
<evidence type="ECO:0008006" key="3">
    <source>
        <dbReference type="Google" id="ProtNLM"/>
    </source>
</evidence>
<sequence>MRELEIHEIESIGGADMHLVENLAAGVTAGATAGYIFFGPAGAALGTVGGVVAGMWTSILGG</sequence>
<gene>
    <name evidence="1" type="ordered locus">XF_1694</name>
</gene>
<dbReference type="Proteomes" id="UP000000812">
    <property type="component" value="Chromosome"/>
</dbReference>
<protein>
    <recommendedName>
        <fullName evidence="3">Bacteriocin</fullName>
    </recommendedName>
</protein>
<reference evidence="1 2" key="1">
    <citation type="journal article" date="2000" name="Nature">
        <title>The genome sequence of the plant pathogen Xylella fastidiosa.</title>
        <authorList>
            <person name="Simpson A.J."/>
            <person name="Reinach F.C."/>
            <person name="Arruda P."/>
            <person name="Abreu F.A."/>
            <person name="Acencio M."/>
            <person name="Alvarenga R."/>
            <person name="Alves L.M."/>
            <person name="Araya J.E."/>
            <person name="Baia G.S."/>
            <person name="Baptista C.S."/>
            <person name="Barros M.H."/>
            <person name="Bonaccorsi E.D."/>
            <person name="Bordin S."/>
            <person name="Bove J.M."/>
            <person name="Briones M.R."/>
            <person name="Bueno M.R."/>
            <person name="Camargo A.A."/>
            <person name="Camargo L.E."/>
            <person name="Carraro D.M."/>
            <person name="Carrer H."/>
            <person name="Colauto N.B."/>
            <person name="Colombo C."/>
            <person name="Costa F.F."/>
            <person name="Costa M.C."/>
            <person name="Costa-Neto C.M."/>
            <person name="Coutinho L.L."/>
            <person name="Cristofani M."/>
            <person name="Dias-Neto E."/>
            <person name="Docena C."/>
            <person name="El-Dorry H."/>
            <person name="Facincani A.P."/>
            <person name="Ferreira A.J."/>
            <person name="Ferreira V.C."/>
            <person name="Ferro J.A."/>
            <person name="Fraga J.S."/>
            <person name="Franca S.C."/>
            <person name="Franco M.C."/>
            <person name="Frohme M."/>
            <person name="Furlan L.R."/>
            <person name="Garnier M."/>
            <person name="Goldman G.H."/>
            <person name="Goldman M.H."/>
            <person name="Gomes S.L."/>
            <person name="Gruber A."/>
            <person name="Ho P.L."/>
            <person name="Hoheisel J.D."/>
            <person name="Junqueira M.L."/>
            <person name="Kemper E.L."/>
            <person name="Kitajima J.P."/>
            <person name="Krieger J.E."/>
            <person name="Kuramae E.E."/>
            <person name="Laigret F."/>
            <person name="Lambais M.R."/>
            <person name="Leite L.C."/>
            <person name="Lemos E.G."/>
            <person name="Lemos M.V."/>
            <person name="Lopes S.A."/>
            <person name="Lopes C.R."/>
            <person name="Machado J.A."/>
            <person name="Machado M.A."/>
            <person name="Madeira A.M."/>
            <person name="Madeira H.M."/>
            <person name="Marino C.L."/>
            <person name="Marques M.V."/>
            <person name="Martins E.A."/>
            <person name="Martins E.M."/>
            <person name="Matsukuma A.Y."/>
            <person name="Menck C.F."/>
            <person name="Miracca E.C."/>
            <person name="Miyaki C.Y."/>
            <person name="Monteriro-Vitorello C.B."/>
            <person name="Moon D.H."/>
            <person name="Nagai M.A."/>
            <person name="Nascimento A.L."/>
            <person name="Netto L.E."/>
            <person name="Nhani A.Jr."/>
            <person name="Nobrega F.G."/>
            <person name="Nunes L.R."/>
            <person name="Oliveira M.A."/>
            <person name="de Oliveira M.C."/>
            <person name="de Oliveira R.C."/>
            <person name="Palmieri D.A."/>
            <person name="Paris A."/>
            <person name="Peixoto B.R."/>
            <person name="Pereira G.A."/>
            <person name="Pereira H.A.Jr."/>
            <person name="Pesquero J.B."/>
            <person name="Quaggio R.B."/>
            <person name="Roberto P.G."/>
            <person name="Rodrigues V."/>
            <person name="de M Rosa A.J."/>
            <person name="de Rosa V.E.Jr."/>
            <person name="de Sa R.G."/>
            <person name="Santelli R.V."/>
            <person name="Sawasaki H.E."/>
            <person name="da Silva A.C."/>
            <person name="da Silva A.M."/>
            <person name="da Silva F.R."/>
            <person name="da Silva W.A.Jr."/>
            <person name="da Silveira J.F."/>
            <person name="Silvestri M.L."/>
            <person name="Siqueira W.J."/>
            <person name="de Souza A.A."/>
            <person name="de Souza A.P."/>
            <person name="Terenzi M.F."/>
            <person name="Truffi D."/>
            <person name="Tsai S.M."/>
            <person name="Tsuhako M.H."/>
            <person name="Vallada H."/>
            <person name="Van Sluys M.A."/>
            <person name="Verjovski-Almeida S."/>
            <person name="Vettore A.L."/>
            <person name="Zago M.A."/>
            <person name="Zatz M."/>
            <person name="Meidanis J."/>
            <person name="Setubal J.C."/>
        </authorList>
    </citation>
    <scope>NUCLEOTIDE SEQUENCE [LARGE SCALE GENOMIC DNA]</scope>
    <source>
        <strain evidence="1 2">9a5c</strain>
    </source>
</reference>
<dbReference type="AlphaFoldDB" id="Q9PCT4"/>
<proteinExistence type="predicted"/>
<dbReference type="PIR" id="G82647">
    <property type="entry name" value="G82647"/>
</dbReference>
<dbReference type="HOGENOM" id="CLU_2903383_0_0_6"/>
<evidence type="ECO:0000313" key="1">
    <source>
        <dbReference type="EMBL" id="AAF84503.1"/>
    </source>
</evidence>
<dbReference type="EMBL" id="AE003849">
    <property type="protein sequence ID" value="AAF84503.1"/>
    <property type="molecule type" value="Genomic_DNA"/>
</dbReference>
<organism evidence="1 2">
    <name type="scientific">Xylella fastidiosa (strain 9a5c)</name>
    <dbReference type="NCBI Taxonomy" id="160492"/>
    <lineage>
        <taxon>Bacteria</taxon>
        <taxon>Pseudomonadati</taxon>
        <taxon>Pseudomonadota</taxon>
        <taxon>Gammaproteobacteria</taxon>
        <taxon>Lysobacterales</taxon>
        <taxon>Lysobacteraceae</taxon>
        <taxon>Xylella</taxon>
    </lineage>
</organism>
<accession>Q9PCT4</accession>
<dbReference type="KEGG" id="xfa:XF_1694"/>
<dbReference type="RefSeq" id="WP_010894166.1">
    <property type="nucleotide sequence ID" value="NC_002488.3"/>
</dbReference>